<dbReference type="EMBL" id="AP011532">
    <property type="protein sequence ID" value="BAI62462.1"/>
    <property type="molecule type" value="Genomic_DNA"/>
</dbReference>
<dbReference type="AlphaFoldDB" id="D1Z190"/>
<keyword evidence="2" id="KW-1185">Reference proteome</keyword>
<accession>D1Z190</accession>
<dbReference type="Proteomes" id="UP000001882">
    <property type="component" value="Chromosome"/>
</dbReference>
<protein>
    <submittedName>
        <fullName evidence="1">Uncharacterized protein</fullName>
    </submittedName>
</protein>
<reference evidence="1 2" key="2">
    <citation type="journal article" date="2008" name="Int. J. Syst. Evol. Microbiol.">
        <title>Methanocella paludicola gen. nov., sp. nov., a methane-producing archaeon, the first isolate of the lineage 'Rice Cluster I', and proposal of the new archaeal order Methanocellales ord. nov.</title>
        <authorList>
            <person name="Sakai S."/>
            <person name="Imachi H."/>
            <person name="Hanada S."/>
            <person name="Ohashi A."/>
            <person name="Harada H."/>
            <person name="Kamagata Y."/>
        </authorList>
    </citation>
    <scope>NUCLEOTIDE SEQUENCE [LARGE SCALE GENOMIC DNA]</scope>
    <source>
        <strain evidence="2">DSM 17711 / JCM 13418 / NBRC 101707 / SANAE</strain>
    </source>
</reference>
<evidence type="ECO:0000313" key="1">
    <source>
        <dbReference type="EMBL" id="BAI62462.1"/>
    </source>
</evidence>
<reference evidence="1 2" key="1">
    <citation type="journal article" date="2007" name="Appl. Environ. Microbiol.">
        <title>Isolation of key methanogens for global methane emission from rice paddy fields: a novel isolate affiliated with the clone cluster rice cluster I.</title>
        <authorList>
            <person name="Sakai S."/>
            <person name="Imachi H."/>
            <person name="Sekiguchi Y."/>
            <person name="Ohashi A."/>
            <person name="Harada H."/>
            <person name="Kamagata Y."/>
        </authorList>
    </citation>
    <scope>NUCLEOTIDE SEQUENCE [LARGE SCALE GENOMIC DNA]</scope>
    <source>
        <strain evidence="2">DSM 17711 / JCM 13418 / NBRC 101707 / SANAE</strain>
    </source>
</reference>
<sequence length="72" mass="8384">MPIHCKLLYFINYNTKNFFLYMRFYSALIGLPRTPLIPYTSNLLPIITKLYIQLEAVFMGRGPCICPTPPKL</sequence>
<organism evidence="1 2">
    <name type="scientific">Methanocella paludicola (strain DSM 17711 / JCM 13418 / NBRC 101707 / SANAE)</name>
    <dbReference type="NCBI Taxonomy" id="304371"/>
    <lineage>
        <taxon>Archaea</taxon>
        <taxon>Methanobacteriati</taxon>
        <taxon>Methanobacteriota</taxon>
        <taxon>Stenosarchaea group</taxon>
        <taxon>Methanomicrobia</taxon>
        <taxon>Methanocellales</taxon>
        <taxon>Methanocellaceae</taxon>
        <taxon>Methanocella</taxon>
    </lineage>
</organism>
<gene>
    <name evidence="1" type="ordered locus">MCP_2390</name>
</gene>
<dbReference type="InParanoid" id="D1Z190"/>
<evidence type="ECO:0000313" key="2">
    <source>
        <dbReference type="Proteomes" id="UP000001882"/>
    </source>
</evidence>
<reference evidence="2" key="3">
    <citation type="journal article" date="2011" name="PLoS ONE">
        <title>Genome sequence of a mesophilic hydrogenotrophic methanogen Methanocella paludicola, the first cultivated representative of the order Methanocellales.</title>
        <authorList>
            <person name="Sakai S."/>
            <person name="Takaki Y."/>
            <person name="Shimamura S."/>
            <person name="Sekine M."/>
            <person name="Tajima T."/>
            <person name="Kosugi H."/>
            <person name="Ichikawa N."/>
            <person name="Tasumi E."/>
            <person name="Hiraki A.T."/>
            <person name="Shimizu A."/>
            <person name="Kato Y."/>
            <person name="Nishiko R."/>
            <person name="Mori K."/>
            <person name="Fujita N."/>
            <person name="Imachi H."/>
            <person name="Takai K."/>
        </authorList>
    </citation>
    <scope>NUCLEOTIDE SEQUENCE [LARGE SCALE GENOMIC DNA]</scope>
    <source>
        <strain evidence="2">DSM 17711 / JCM 13418 / NBRC 101707 / SANAE</strain>
    </source>
</reference>
<dbReference type="KEGG" id="mpd:MCP_2390"/>
<proteinExistence type="predicted"/>
<name>D1Z190_METPS</name>